<dbReference type="InterPro" id="IPR011758">
    <property type="entry name" value="RimK-rel_E_lig"/>
</dbReference>
<sequence length="307" mass="33675">MMSWWTRWKGLRTAGVLGMNARNTGCILDLNPRSRFPLVDNKRQMHELCRSIGVPTPDLYAALLSHHSLRSLPRLLADRDDFVVKPNRGAAGRGVLVITGKDGADFRRHNGTTITVEALRQHMSGIISGLFSLGGSEDEVLIQQRVVPDDALGSISYQGTADIRVIVYRERPVMAMLRLPTKASGGRANLHQGAIGAGVDLATGTTHHAVLRDRRAERHPDTGASVIGFRVPYWPEILEMSCRVSRVVQMGYIGVDIVLDRTRGPLLLEANARPGLAIQISNAQGLFHRLEQVDQELATGNGTLTTR</sequence>
<keyword evidence="4" id="KW-1185">Reference proteome</keyword>
<keyword evidence="3" id="KW-0436">Ligase</keyword>
<evidence type="ECO:0000313" key="4">
    <source>
        <dbReference type="Proteomes" id="UP000214646"/>
    </source>
</evidence>
<dbReference type="GO" id="GO:0005524">
    <property type="term" value="F:ATP binding"/>
    <property type="evidence" value="ECO:0007669"/>
    <property type="project" value="UniProtKB-UniRule"/>
</dbReference>
<organism evidence="3 4">
    <name type="scientific">Fimbriiglobus ruber</name>
    <dbReference type="NCBI Taxonomy" id="1908690"/>
    <lineage>
        <taxon>Bacteria</taxon>
        <taxon>Pseudomonadati</taxon>
        <taxon>Planctomycetota</taxon>
        <taxon>Planctomycetia</taxon>
        <taxon>Gemmatales</taxon>
        <taxon>Gemmataceae</taxon>
        <taxon>Fimbriiglobus</taxon>
    </lineage>
</organism>
<dbReference type="GO" id="GO:0046872">
    <property type="term" value="F:metal ion binding"/>
    <property type="evidence" value="ECO:0007669"/>
    <property type="project" value="InterPro"/>
</dbReference>
<dbReference type="NCBIfam" id="TIGR02291">
    <property type="entry name" value="rimK_rel_E_lig"/>
    <property type="match status" value="1"/>
</dbReference>
<dbReference type="GO" id="GO:0009432">
    <property type="term" value="P:SOS response"/>
    <property type="evidence" value="ECO:0007669"/>
    <property type="project" value="TreeGrafter"/>
</dbReference>
<dbReference type="Proteomes" id="UP000214646">
    <property type="component" value="Unassembled WGS sequence"/>
</dbReference>
<dbReference type="PANTHER" id="PTHR21621:SF0">
    <property type="entry name" value="BETA-CITRYLGLUTAMATE SYNTHASE B-RELATED"/>
    <property type="match status" value="1"/>
</dbReference>
<keyword evidence="1" id="KW-0547">Nucleotide-binding</keyword>
<dbReference type="Pfam" id="PF14397">
    <property type="entry name" value="ATPgrasp_ST"/>
    <property type="match status" value="1"/>
</dbReference>
<dbReference type="AlphaFoldDB" id="A0A225DJ79"/>
<dbReference type="PROSITE" id="PS50975">
    <property type="entry name" value="ATP_GRASP"/>
    <property type="match status" value="1"/>
</dbReference>
<proteinExistence type="predicted"/>
<protein>
    <submittedName>
        <fullName evidence="3">Alpha-L-glutamate ligase family protein</fullName>
    </submittedName>
</protein>
<dbReference type="InterPro" id="IPR011761">
    <property type="entry name" value="ATP-grasp"/>
</dbReference>
<name>A0A225DJ79_9BACT</name>
<dbReference type="RefSeq" id="WP_238602966.1">
    <property type="nucleotide sequence ID" value="NZ_NIDE01000017.1"/>
</dbReference>
<evidence type="ECO:0000313" key="3">
    <source>
        <dbReference type="EMBL" id="OWK36445.1"/>
    </source>
</evidence>
<dbReference type="GO" id="GO:0018169">
    <property type="term" value="F:ribosomal S6-glutamic acid ligase activity"/>
    <property type="evidence" value="ECO:0007669"/>
    <property type="project" value="TreeGrafter"/>
</dbReference>
<comment type="caution">
    <text evidence="3">The sequence shown here is derived from an EMBL/GenBank/DDBJ whole genome shotgun (WGS) entry which is preliminary data.</text>
</comment>
<gene>
    <name evidence="3" type="ORF">FRUB_09008</name>
</gene>
<dbReference type="InterPro" id="IPR039523">
    <property type="entry name" value="RimK-rel_E_lig_ATP-grasp"/>
</dbReference>
<keyword evidence="1" id="KW-0067">ATP-binding</keyword>
<feature type="domain" description="ATP-grasp" evidence="2">
    <location>
        <begin position="46"/>
        <end position="299"/>
    </location>
</feature>
<evidence type="ECO:0000256" key="1">
    <source>
        <dbReference type="PROSITE-ProRule" id="PRU00409"/>
    </source>
</evidence>
<reference evidence="4" key="1">
    <citation type="submission" date="2017-06" db="EMBL/GenBank/DDBJ databases">
        <title>Genome analysis of Fimbriiglobus ruber SP5, the first member of the order Planctomycetales with confirmed chitinolytic capability.</title>
        <authorList>
            <person name="Ravin N.V."/>
            <person name="Rakitin A.L."/>
            <person name="Ivanova A.A."/>
            <person name="Beletsky A.V."/>
            <person name="Kulichevskaya I.S."/>
            <person name="Mardanov A.V."/>
            <person name="Dedysh S.N."/>
        </authorList>
    </citation>
    <scope>NUCLEOTIDE SEQUENCE [LARGE SCALE GENOMIC DNA]</scope>
    <source>
        <strain evidence="4">SP5</strain>
    </source>
</reference>
<dbReference type="EMBL" id="NIDE01000017">
    <property type="protein sequence ID" value="OWK36445.1"/>
    <property type="molecule type" value="Genomic_DNA"/>
</dbReference>
<accession>A0A225DJ79</accession>
<dbReference type="PANTHER" id="PTHR21621">
    <property type="entry name" value="RIBOSOMAL PROTEIN S6 MODIFICATION PROTEIN"/>
    <property type="match status" value="1"/>
</dbReference>
<dbReference type="Gene3D" id="3.30.470.20">
    <property type="entry name" value="ATP-grasp fold, B domain"/>
    <property type="match status" value="1"/>
</dbReference>
<dbReference type="SUPFAM" id="SSF56059">
    <property type="entry name" value="Glutathione synthetase ATP-binding domain-like"/>
    <property type="match status" value="1"/>
</dbReference>
<evidence type="ECO:0000259" key="2">
    <source>
        <dbReference type="PROSITE" id="PS50975"/>
    </source>
</evidence>
<dbReference type="GO" id="GO:0005737">
    <property type="term" value="C:cytoplasm"/>
    <property type="evidence" value="ECO:0007669"/>
    <property type="project" value="TreeGrafter"/>
</dbReference>